<gene>
    <name evidence="1" type="ORF">LCGC14_3119160</name>
</gene>
<sequence length="23" mass="2449">MKEPAQRVACDTAAECDNQHCGA</sequence>
<proteinExistence type="predicted"/>
<accession>A0A0F8W2R3</accession>
<organism evidence="1">
    <name type="scientific">marine sediment metagenome</name>
    <dbReference type="NCBI Taxonomy" id="412755"/>
    <lineage>
        <taxon>unclassified sequences</taxon>
        <taxon>metagenomes</taxon>
        <taxon>ecological metagenomes</taxon>
    </lineage>
</organism>
<dbReference type="EMBL" id="LAZR01067721">
    <property type="protein sequence ID" value="KKK51022.1"/>
    <property type="molecule type" value="Genomic_DNA"/>
</dbReference>
<protein>
    <submittedName>
        <fullName evidence="1">Uncharacterized protein</fullName>
    </submittedName>
</protein>
<dbReference type="AlphaFoldDB" id="A0A0F8W2R3"/>
<name>A0A0F8W2R3_9ZZZZ</name>
<evidence type="ECO:0000313" key="1">
    <source>
        <dbReference type="EMBL" id="KKK51022.1"/>
    </source>
</evidence>
<comment type="caution">
    <text evidence="1">The sequence shown here is derived from an EMBL/GenBank/DDBJ whole genome shotgun (WGS) entry which is preliminary data.</text>
</comment>
<feature type="non-terminal residue" evidence="1">
    <location>
        <position position="23"/>
    </location>
</feature>
<reference evidence="1" key="1">
    <citation type="journal article" date="2015" name="Nature">
        <title>Complex archaea that bridge the gap between prokaryotes and eukaryotes.</title>
        <authorList>
            <person name="Spang A."/>
            <person name="Saw J.H."/>
            <person name="Jorgensen S.L."/>
            <person name="Zaremba-Niedzwiedzka K."/>
            <person name="Martijn J."/>
            <person name="Lind A.E."/>
            <person name="van Eijk R."/>
            <person name="Schleper C."/>
            <person name="Guy L."/>
            <person name="Ettema T.J."/>
        </authorList>
    </citation>
    <scope>NUCLEOTIDE SEQUENCE</scope>
</reference>